<reference evidence="2" key="1">
    <citation type="submission" date="2023-03" db="EMBL/GenBank/DDBJ databases">
        <title>Massive genome expansion in bonnet fungi (Mycena s.s.) driven by repeated elements and novel gene families across ecological guilds.</title>
        <authorList>
            <consortium name="Lawrence Berkeley National Laboratory"/>
            <person name="Harder C.B."/>
            <person name="Miyauchi S."/>
            <person name="Viragh M."/>
            <person name="Kuo A."/>
            <person name="Thoen E."/>
            <person name="Andreopoulos B."/>
            <person name="Lu D."/>
            <person name="Skrede I."/>
            <person name="Drula E."/>
            <person name="Henrissat B."/>
            <person name="Morin E."/>
            <person name="Kohler A."/>
            <person name="Barry K."/>
            <person name="LaButti K."/>
            <person name="Morin E."/>
            <person name="Salamov A."/>
            <person name="Lipzen A."/>
            <person name="Mereny Z."/>
            <person name="Hegedus B."/>
            <person name="Baldrian P."/>
            <person name="Stursova M."/>
            <person name="Weitz H."/>
            <person name="Taylor A."/>
            <person name="Grigoriev I.V."/>
            <person name="Nagy L.G."/>
            <person name="Martin F."/>
            <person name="Kauserud H."/>
        </authorList>
    </citation>
    <scope>NUCLEOTIDE SEQUENCE</scope>
    <source>
        <strain evidence="2">CBHHK182m</strain>
    </source>
</reference>
<gene>
    <name evidence="2" type="ORF">B0H16DRAFT_1345295</name>
</gene>
<comment type="caution">
    <text evidence="2">The sequence shown here is derived from an EMBL/GenBank/DDBJ whole genome shotgun (WGS) entry which is preliminary data.</text>
</comment>
<dbReference type="Pfam" id="PF18759">
    <property type="entry name" value="Plavaka"/>
    <property type="match status" value="1"/>
</dbReference>
<keyword evidence="3" id="KW-1185">Reference proteome</keyword>
<feature type="compositionally biased region" description="Pro residues" evidence="1">
    <location>
        <begin position="1"/>
        <end position="22"/>
    </location>
</feature>
<name>A0AAD7GX61_9AGAR</name>
<sequence length="378" mass="42392">MPYSAPSPSPSPPPQPPTPPPQATTAAGRPIRVKRKTWKLLEQLPEPPVALAPAPAELVPESEPQPPQSTWVWRALRTTANTFGLFREYPSIPTHNPDDSLGLADLSDIPAAAPVAPQQSPAENTPFVPADETSFPDAPSDTGPFRNTTTLGLMKWMWSGSKDKSIDEVDRLVDFLKSDEFKKEDVADFDLKRETAAFDAFLASPRGNIRDGWKQASVDISVPDGKHHDSEAEAPVFTVPGLHYRPIVEVIKAAQKNNSRSRWFHFTLFKQFWVPSPGALPQRIFDEIYSSDAMVEAHTELQKQPPEPGCTLERVVLSLMWWSDSTHLASFGNASLWPLYLFFGNQSKWFRVKPRSNLCHHVVYFPKVSRLYVRTNEF</sequence>
<dbReference type="EMBL" id="JARKIB010000443">
    <property type="protein sequence ID" value="KAJ7707289.1"/>
    <property type="molecule type" value="Genomic_DNA"/>
</dbReference>
<evidence type="ECO:0000313" key="3">
    <source>
        <dbReference type="Proteomes" id="UP001215598"/>
    </source>
</evidence>
<accession>A0AAD7GX61</accession>
<evidence type="ECO:0000256" key="1">
    <source>
        <dbReference type="SAM" id="MobiDB-lite"/>
    </source>
</evidence>
<evidence type="ECO:0000313" key="2">
    <source>
        <dbReference type="EMBL" id="KAJ7707289.1"/>
    </source>
</evidence>
<dbReference type="Proteomes" id="UP001215598">
    <property type="component" value="Unassembled WGS sequence"/>
</dbReference>
<protein>
    <submittedName>
        <fullName evidence="2">Uncharacterized protein</fullName>
    </submittedName>
</protein>
<organism evidence="2 3">
    <name type="scientific">Mycena metata</name>
    <dbReference type="NCBI Taxonomy" id="1033252"/>
    <lineage>
        <taxon>Eukaryota</taxon>
        <taxon>Fungi</taxon>
        <taxon>Dikarya</taxon>
        <taxon>Basidiomycota</taxon>
        <taxon>Agaricomycotina</taxon>
        <taxon>Agaricomycetes</taxon>
        <taxon>Agaricomycetidae</taxon>
        <taxon>Agaricales</taxon>
        <taxon>Marasmiineae</taxon>
        <taxon>Mycenaceae</taxon>
        <taxon>Mycena</taxon>
    </lineage>
</organism>
<feature type="region of interest" description="Disordered" evidence="1">
    <location>
        <begin position="1"/>
        <end position="30"/>
    </location>
</feature>
<dbReference type="InterPro" id="IPR041078">
    <property type="entry name" value="Plavaka"/>
</dbReference>
<proteinExistence type="predicted"/>
<dbReference type="AlphaFoldDB" id="A0AAD7GX61"/>